<evidence type="ECO:0000313" key="1">
    <source>
        <dbReference type="Ensembl" id="ENSCMUP00000030338.1"/>
    </source>
</evidence>
<sequence length="138" mass="14881">LRHRMIRLGPLFPHSLPMRLPHSGPLASAMGDAGGQALAGHRAVPPPHFRARTRHPCMGAATHSGSAWGRLVADGVCVVAKQCRVTSSLRHLAGLPDSRVPPPRSSASWQSHSTSEECFCPCHWAELTPNTFSLLPCR</sequence>
<evidence type="ECO:0000313" key="2">
    <source>
        <dbReference type="Proteomes" id="UP000694553"/>
    </source>
</evidence>
<organism evidence="1 2">
    <name type="scientific">Corvus moneduloides</name>
    <name type="common">New Caledonian crow</name>
    <dbReference type="NCBI Taxonomy" id="1196302"/>
    <lineage>
        <taxon>Eukaryota</taxon>
        <taxon>Metazoa</taxon>
        <taxon>Chordata</taxon>
        <taxon>Craniata</taxon>
        <taxon>Vertebrata</taxon>
        <taxon>Euteleostomi</taxon>
        <taxon>Archelosauria</taxon>
        <taxon>Archosauria</taxon>
        <taxon>Dinosauria</taxon>
        <taxon>Saurischia</taxon>
        <taxon>Theropoda</taxon>
        <taxon>Coelurosauria</taxon>
        <taxon>Aves</taxon>
        <taxon>Neognathae</taxon>
        <taxon>Neoaves</taxon>
        <taxon>Telluraves</taxon>
        <taxon>Australaves</taxon>
        <taxon>Passeriformes</taxon>
        <taxon>Corvoidea</taxon>
        <taxon>Corvidae</taxon>
        <taxon>Corvus</taxon>
    </lineage>
</organism>
<accession>A0A8U7NG45</accession>
<protein>
    <submittedName>
        <fullName evidence="1">Uncharacterized protein</fullName>
    </submittedName>
</protein>
<proteinExistence type="predicted"/>
<reference evidence="2" key="1">
    <citation type="submission" date="2019-10" db="EMBL/GenBank/DDBJ databases">
        <title>Corvus moneduloides (New Caledonian crow) genome, bCorMon1, primary haplotype.</title>
        <authorList>
            <person name="Rutz C."/>
            <person name="Fungtammasan C."/>
            <person name="Mountcastle J."/>
            <person name="Formenti G."/>
            <person name="Chow W."/>
            <person name="Howe K."/>
            <person name="Steele M.P."/>
            <person name="Fernandes J."/>
            <person name="Gilbert M.T.P."/>
            <person name="Fedrigo O."/>
            <person name="Jarvis E.D."/>
            <person name="Gemmell N."/>
        </authorList>
    </citation>
    <scope>NUCLEOTIDE SEQUENCE [LARGE SCALE GENOMIC DNA]</scope>
</reference>
<keyword evidence="2" id="KW-1185">Reference proteome</keyword>
<dbReference type="AlphaFoldDB" id="A0A8U7NG45"/>
<name>A0A8U7NG45_CORMO</name>
<dbReference type="Ensembl" id="ENSCMUT00000032069.1">
    <property type="protein sequence ID" value="ENSCMUP00000030338.1"/>
    <property type="gene ID" value="ENSCMUG00000020128.1"/>
</dbReference>
<reference evidence="1" key="2">
    <citation type="submission" date="2025-08" db="UniProtKB">
        <authorList>
            <consortium name="Ensembl"/>
        </authorList>
    </citation>
    <scope>IDENTIFICATION</scope>
</reference>
<reference evidence="1" key="3">
    <citation type="submission" date="2025-09" db="UniProtKB">
        <authorList>
            <consortium name="Ensembl"/>
        </authorList>
    </citation>
    <scope>IDENTIFICATION</scope>
</reference>
<dbReference type="Proteomes" id="UP000694553">
    <property type="component" value="Unassembled WGS sequence"/>
</dbReference>